<dbReference type="InterPro" id="IPR003593">
    <property type="entry name" value="AAA+_ATPase"/>
</dbReference>
<feature type="domain" description="ABC transporter" evidence="4">
    <location>
        <begin position="2"/>
        <end position="233"/>
    </location>
</feature>
<evidence type="ECO:0000256" key="3">
    <source>
        <dbReference type="ARBA" id="ARBA00022840"/>
    </source>
</evidence>
<name>A0A1I5R3R6_9BACI</name>
<dbReference type="AlphaFoldDB" id="A0A1I5R3R6"/>
<dbReference type="PROSITE" id="PS00211">
    <property type="entry name" value="ABC_TRANSPORTER_1"/>
    <property type="match status" value="1"/>
</dbReference>
<keyword evidence="1" id="KW-0813">Transport</keyword>
<dbReference type="InterPro" id="IPR027417">
    <property type="entry name" value="P-loop_NTPase"/>
</dbReference>
<dbReference type="Gene3D" id="3.40.50.300">
    <property type="entry name" value="P-loop containing nucleotide triphosphate hydrolases"/>
    <property type="match status" value="1"/>
</dbReference>
<protein>
    <submittedName>
        <fullName evidence="5">NitT/TauT family transport system ATP-binding protein</fullName>
    </submittedName>
</protein>
<accession>A0A1I5R3R6</accession>
<sequence>MLALQEIEKIYFTDEHAVRAVTDISLTVEDGEFVSFIGPSGCGKTTLLSMIAGLLDPTSGTIFMNDRKLEGYSKETGYMLQQDYLFPWLTIRQNVELGLVITGMLTSETSSKTMELLRQLGLGDKADAFPSELSGGMRQRAALVRMLAPEPSLLLLDEPFSALDYQTKLRLEDLVSITLKQQRKTAVLVTHDLSEAIAMSDRIVLFESNPGTIRHTFNVPEELRTRSPFETRNHPSFHSYFQKIWEELENVETQHQDST</sequence>
<dbReference type="CDD" id="cd03293">
    <property type="entry name" value="ABC_NrtD_SsuB_transporters"/>
    <property type="match status" value="1"/>
</dbReference>
<dbReference type="InterPro" id="IPR050166">
    <property type="entry name" value="ABC_transporter_ATP-bind"/>
</dbReference>
<dbReference type="SMART" id="SM00382">
    <property type="entry name" value="AAA"/>
    <property type="match status" value="1"/>
</dbReference>
<dbReference type="RefSeq" id="WP_093336352.1">
    <property type="nucleotide sequence ID" value="NZ_FOXD01000006.1"/>
</dbReference>
<gene>
    <name evidence="5" type="ORF">SAMN05518683_106141</name>
</gene>
<evidence type="ECO:0000256" key="2">
    <source>
        <dbReference type="ARBA" id="ARBA00022741"/>
    </source>
</evidence>
<keyword evidence="6" id="KW-1185">Reference proteome</keyword>
<dbReference type="PANTHER" id="PTHR42788:SF21">
    <property type="entry name" value="ABC TRANSPORTER ATP-BINDING PROTEIN"/>
    <property type="match status" value="1"/>
</dbReference>
<evidence type="ECO:0000313" key="6">
    <source>
        <dbReference type="Proteomes" id="UP000198892"/>
    </source>
</evidence>
<dbReference type="GO" id="GO:0005524">
    <property type="term" value="F:ATP binding"/>
    <property type="evidence" value="ECO:0007669"/>
    <property type="project" value="UniProtKB-KW"/>
</dbReference>
<keyword evidence="3 5" id="KW-0067">ATP-binding</keyword>
<evidence type="ECO:0000256" key="1">
    <source>
        <dbReference type="ARBA" id="ARBA00022448"/>
    </source>
</evidence>
<dbReference type="PROSITE" id="PS50893">
    <property type="entry name" value="ABC_TRANSPORTER_2"/>
    <property type="match status" value="1"/>
</dbReference>
<dbReference type="InterPro" id="IPR003439">
    <property type="entry name" value="ABC_transporter-like_ATP-bd"/>
</dbReference>
<evidence type="ECO:0000313" key="5">
    <source>
        <dbReference type="EMBL" id="SFP53158.1"/>
    </source>
</evidence>
<keyword evidence="2" id="KW-0547">Nucleotide-binding</keyword>
<dbReference type="EMBL" id="FOXD01000006">
    <property type="protein sequence ID" value="SFP53158.1"/>
    <property type="molecule type" value="Genomic_DNA"/>
</dbReference>
<dbReference type="Proteomes" id="UP000198892">
    <property type="component" value="Unassembled WGS sequence"/>
</dbReference>
<organism evidence="5 6">
    <name type="scientific">Salibacterium halotolerans</name>
    <dbReference type="NCBI Taxonomy" id="1884432"/>
    <lineage>
        <taxon>Bacteria</taxon>
        <taxon>Bacillati</taxon>
        <taxon>Bacillota</taxon>
        <taxon>Bacilli</taxon>
        <taxon>Bacillales</taxon>
        <taxon>Bacillaceae</taxon>
    </lineage>
</organism>
<dbReference type="GO" id="GO:0016887">
    <property type="term" value="F:ATP hydrolysis activity"/>
    <property type="evidence" value="ECO:0007669"/>
    <property type="project" value="InterPro"/>
</dbReference>
<evidence type="ECO:0000259" key="4">
    <source>
        <dbReference type="PROSITE" id="PS50893"/>
    </source>
</evidence>
<dbReference type="STRING" id="1884432.SAMN05518683_106141"/>
<dbReference type="SUPFAM" id="SSF52540">
    <property type="entry name" value="P-loop containing nucleoside triphosphate hydrolases"/>
    <property type="match status" value="1"/>
</dbReference>
<dbReference type="Pfam" id="PF00005">
    <property type="entry name" value="ABC_tran"/>
    <property type="match status" value="1"/>
</dbReference>
<dbReference type="OrthoDB" id="9802264at2"/>
<proteinExistence type="predicted"/>
<dbReference type="PANTHER" id="PTHR42788">
    <property type="entry name" value="TAURINE IMPORT ATP-BINDING PROTEIN-RELATED"/>
    <property type="match status" value="1"/>
</dbReference>
<reference evidence="6" key="1">
    <citation type="submission" date="2016-10" db="EMBL/GenBank/DDBJ databases">
        <authorList>
            <person name="Varghese N."/>
            <person name="Submissions S."/>
        </authorList>
    </citation>
    <scope>NUCLEOTIDE SEQUENCE [LARGE SCALE GENOMIC DNA]</scope>
    <source>
        <strain evidence="6">S7</strain>
    </source>
</reference>
<dbReference type="InterPro" id="IPR017871">
    <property type="entry name" value="ABC_transporter-like_CS"/>
</dbReference>